<dbReference type="PANTHER" id="PTHR33835">
    <property type="entry name" value="YALI0C07656P"/>
    <property type="match status" value="1"/>
</dbReference>
<dbReference type="RefSeq" id="WP_377012225.1">
    <property type="nucleotide sequence ID" value="NZ_JBHSLV010000055.1"/>
</dbReference>
<keyword evidence="2" id="KW-1185">Reference proteome</keyword>
<comment type="caution">
    <text evidence="1">The sequence shown here is derived from an EMBL/GenBank/DDBJ whole genome shotgun (WGS) entry which is preliminary data.</text>
</comment>
<accession>A0ABW0HGY8</accession>
<gene>
    <name evidence="1" type="ORF">ACFPPC_24815</name>
</gene>
<dbReference type="InterPro" id="IPR025638">
    <property type="entry name" value="DUF4336"/>
</dbReference>
<evidence type="ECO:0000313" key="2">
    <source>
        <dbReference type="Proteomes" id="UP001596104"/>
    </source>
</evidence>
<dbReference type="Pfam" id="PF14234">
    <property type="entry name" value="DUF4336"/>
    <property type="match status" value="1"/>
</dbReference>
<sequence>MLEEFGPEIWIASGPQVTAALGFNYPTRMAVIRLAGGELFVWSPTALSDELKTEIASLGPVRHLVAPNSLHDLFIASWKQAYPEARLYAAPGLQEKRRDLVFDAEIADDATLPWTSQIAHVVMAGNAITTEVVFFHAKSGTVLFTDLLQQFPPRWFSGWRALIAKWDLMLALEPSVPRKFRLAFTDRKAARAGAGRLLSWPAEKVLMAHGTPVLTDGRAFLTRAFRWLTR</sequence>
<reference evidence="2" key="1">
    <citation type="journal article" date="2019" name="Int. J. Syst. Evol. Microbiol.">
        <title>The Global Catalogue of Microorganisms (GCM) 10K type strain sequencing project: providing services to taxonomists for standard genome sequencing and annotation.</title>
        <authorList>
            <consortium name="The Broad Institute Genomics Platform"/>
            <consortium name="The Broad Institute Genome Sequencing Center for Infectious Disease"/>
            <person name="Wu L."/>
            <person name="Ma J."/>
        </authorList>
    </citation>
    <scope>NUCLEOTIDE SEQUENCE [LARGE SCALE GENOMIC DNA]</scope>
    <source>
        <strain evidence="2">CGMCC 1.16326</strain>
    </source>
</reference>
<protein>
    <submittedName>
        <fullName evidence="1">DUF4336 domain-containing protein</fullName>
    </submittedName>
</protein>
<dbReference type="SUPFAM" id="SSF56281">
    <property type="entry name" value="Metallo-hydrolase/oxidoreductase"/>
    <property type="match status" value="1"/>
</dbReference>
<dbReference type="PANTHER" id="PTHR33835:SF1">
    <property type="entry name" value="METALLO-BETA-LACTAMASE DOMAIN-CONTAINING PROTEIN"/>
    <property type="match status" value="1"/>
</dbReference>
<proteinExistence type="predicted"/>
<organism evidence="1 2">
    <name type="scientific">Bosea vestrisii</name>
    <dbReference type="NCBI Taxonomy" id="151416"/>
    <lineage>
        <taxon>Bacteria</taxon>
        <taxon>Pseudomonadati</taxon>
        <taxon>Pseudomonadota</taxon>
        <taxon>Alphaproteobacteria</taxon>
        <taxon>Hyphomicrobiales</taxon>
        <taxon>Boseaceae</taxon>
        <taxon>Bosea</taxon>
    </lineage>
</organism>
<dbReference type="InterPro" id="IPR036866">
    <property type="entry name" value="RibonucZ/Hydroxyglut_hydro"/>
</dbReference>
<dbReference type="EMBL" id="JBHSLV010000055">
    <property type="protein sequence ID" value="MFC5395862.1"/>
    <property type="molecule type" value="Genomic_DNA"/>
</dbReference>
<dbReference type="Proteomes" id="UP001596104">
    <property type="component" value="Unassembled WGS sequence"/>
</dbReference>
<evidence type="ECO:0000313" key="1">
    <source>
        <dbReference type="EMBL" id="MFC5395862.1"/>
    </source>
</evidence>
<name>A0ABW0HGY8_9HYPH</name>